<reference evidence="1 2" key="1">
    <citation type="submission" date="2018-08" db="EMBL/GenBank/DDBJ databases">
        <title>Recombination of ecologically and evolutionarily significant loci maintains genetic cohesion in the Pseudomonas syringae species complex.</title>
        <authorList>
            <person name="Dillon M."/>
            <person name="Thakur S."/>
            <person name="Almeida R.N.D."/>
            <person name="Weir B.S."/>
            <person name="Guttman D.S."/>
        </authorList>
    </citation>
    <scope>NUCLEOTIDE SEQUENCE [LARGE SCALE GENOMIC DNA]</scope>
    <source>
        <strain evidence="1 2">ICMP 3934</strain>
    </source>
</reference>
<evidence type="ECO:0000313" key="1">
    <source>
        <dbReference type="EMBL" id="RMT58950.1"/>
    </source>
</evidence>
<name>A0A3M5MFU6_PSESX</name>
<dbReference type="AlphaFoldDB" id="A0A3M5MFU6"/>
<sequence>MCSFITPVLADACRWMHAKADFHRPAQLSDLYYKLFSAVKKLFFDPRLQQPAIWINSGRQTPRLPDLNPPKTPYLRAKNCRSTLSCRL</sequence>
<proteinExistence type="predicted"/>
<dbReference type="EMBL" id="RBTL01000332">
    <property type="protein sequence ID" value="RMT58950.1"/>
    <property type="molecule type" value="Genomic_DNA"/>
</dbReference>
<evidence type="ECO:0000313" key="2">
    <source>
        <dbReference type="Proteomes" id="UP000282636"/>
    </source>
</evidence>
<dbReference type="Proteomes" id="UP000282636">
    <property type="component" value="Unassembled WGS sequence"/>
</dbReference>
<accession>A0A3M5MFU6</accession>
<comment type="caution">
    <text evidence="1">The sequence shown here is derived from an EMBL/GenBank/DDBJ whole genome shotgun (WGS) entry which is preliminary data.</text>
</comment>
<protein>
    <submittedName>
        <fullName evidence="1">Uncharacterized protein</fullName>
    </submittedName>
</protein>
<organism evidence="1 2">
    <name type="scientific">Pseudomonas syringae pv. theae</name>
    <dbReference type="NCBI Taxonomy" id="103985"/>
    <lineage>
        <taxon>Bacteria</taxon>
        <taxon>Pseudomonadati</taxon>
        <taxon>Pseudomonadota</taxon>
        <taxon>Gammaproteobacteria</taxon>
        <taxon>Pseudomonadales</taxon>
        <taxon>Pseudomonadaceae</taxon>
        <taxon>Pseudomonas</taxon>
        <taxon>Pseudomonas syringae</taxon>
    </lineage>
</organism>
<gene>
    <name evidence="1" type="ORF">ALP44_101077</name>
</gene>